<dbReference type="Gene3D" id="1.20.140.150">
    <property type="match status" value="1"/>
</dbReference>
<dbReference type="GO" id="GO:0031505">
    <property type="term" value="P:fungal-type cell wall organization"/>
    <property type="evidence" value="ECO:0007669"/>
    <property type="project" value="TreeGrafter"/>
</dbReference>
<proteinExistence type="predicted"/>
<dbReference type="GO" id="GO:0051285">
    <property type="term" value="C:cell cortex of cell tip"/>
    <property type="evidence" value="ECO:0007669"/>
    <property type="project" value="TreeGrafter"/>
</dbReference>
<sequence length="330" mass="35892">MAVGRFFCVLVPFALTIASIVFFLVPTLAGVANKDLYLFQVNVEDLSINPADVDHIVGNLDINIKPRADKIETNITAKLLDLEKVYDIGLWGYCYTPYKGKRDCVKPQFDWASDVLNTTYIEHFGSAAGVEIKLPDEVKSALKAYRTANKWVEIAFVAALVLLALEVILGIFANCSRIFSCLTWIIAGLAAVVAFGAALASTLMAGAVIGVVKGTAKFYGVKGHINNTFLAMAWIAVAFAIGASLFWLFTICCCKPESRSSRKNRKNRQSDGEKLLGGGSGGYAPLGNDHEMTTGFYNNNNQTQSQYGAPRYPSGAARSDLAYEPYSHRA</sequence>
<feature type="compositionally biased region" description="Gly residues" evidence="1">
    <location>
        <begin position="275"/>
        <end position="284"/>
    </location>
</feature>
<dbReference type="InterPro" id="IPR009571">
    <property type="entry name" value="SUR7/Rim9-like_fungi"/>
</dbReference>
<evidence type="ECO:0008006" key="5">
    <source>
        <dbReference type="Google" id="ProtNLM"/>
    </source>
</evidence>
<feature type="compositionally biased region" description="Polar residues" evidence="1">
    <location>
        <begin position="295"/>
        <end position="307"/>
    </location>
</feature>
<name>A0A428QFJ5_9HYPO</name>
<dbReference type="AlphaFoldDB" id="A0A428QFJ5"/>
<protein>
    <recommendedName>
        <fullName evidence="5">Integral membrane protein</fullName>
    </recommendedName>
</protein>
<feature type="transmembrane region" description="Helical" evidence="2">
    <location>
        <begin position="151"/>
        <end position="172"/>
    </location>
</feature>
<dbReference type="GO" id="GO:0005886">
    <property type="term" value="C:plasma membrane"/>
    <property type="evidence" value="ECO:0007669"/>
    <property type="project" value="InterPro"/>
</dbReference>
<evidence type="ECO:0000256" key="2">
    <source>
        <dbReference type="SAM" id="Phobius"/>
    </source>
</evidence>
<dbReference type="Proteomes" id="UP000288168">
    <property type="component" value="Unassembled WGS sequence"/>
</dbReference>
<feature type="transmembrane region" description="Helical" evidence="2">
    <location>
        <begin position="229"/>
        <end position="254"/>
    </location>
</feature>
<organism evidence="3 4">
    <name type="scientific">Fusarium duplospermum</name>
    <dbReference type="NCBI Taxonomy" id="1325734"/>
    <lineage>
        <taxon>Eukaryota</taxon>
        <taxon>Fungi</taxon>
        <taxon>Dikarya</taxon>
        <taxon>Ascomycota</taxon>
        <taxon>Pezizomycotina</taxon>
        <taxon>Sordariomycetes</taxon>
        <taxon>Hypocreomycetidae</taxon>
        <taxon>Hypocreales</taxon>
        <taxon>Nectriaceae</taxon>
        <taxon>Fusarium</taxon>
        <taxon>Fusarium solani species complex</taxon>
    </lineage>
</organism>
<accession>A0A428QFJ5</accession>
<dbReference type="InterPro" id="IPR052413">
    <property type="entry name" value="SUR7_domain"/>
</dbReference>
<keyword evidence="2" id="KW-1133">Transmembrane helix</keyword>
<dbReference type="OrthoDB" id="4480814at2759"/>
<gene>
    <name evidence="3" type="ORF">CEP54_004916</name>
</gene>
<dbReference type="PANTHER" id="PTHR28019:SF3">
    <property type="entry name" value="INTEGRAL MEMBRANE PROTEIN (AFU_ORTHOLOGUE AFUA_6G07470)"/>
    <property type="match status" value="1"/>
</dbReference>
<reference evidence="3 4" key="1">
    <citation type="submission" date="2017-06" db="EMBL/GenBank/DDBJ databases">
        <title>Comparative genomic analysis of Ambrosia Fusariam Clade fungi.</title>
        <authorList>
            <person name="Stajich J.E."/>
            <person name="Carrillo J."/>
            <person name="Kijimoto T."/>
            <person name="Eskalen A."/>
            <person name="O'Donnell K."/>
            <person name="Kasson M."/>
        </authorList>
    </citation>
    <scope>NUCLEOTIDE SEQUENCE [LARGE SCALE GENOMIC DNA]</scope>
    <source>
        <strain evidence="3 4">NRRL62584</strain>
    </source>
</reference>
<keyword evidence="2" id="KW-0812">Transmembrane</keyword>
<feature type="region of interest" description="Disordered" evidence="1">
    <location>
        <begin position="258"/>
        <end position="330"/>
    </location>
</feature>
<keyword evidence="4" id="KW-1185">Reference proteome</keyword>
<comment type="caution">
    <text evidence="3">The sequence shown here is derived from an EMBL/GenBank/DDBJ whole genome shotgun (WGS) entry which is preliminary data.</text>
</comment>
<dbReference type="Pfam" id="PF06687">
    <property type="entry name" value="SUR7"/>
    <property type="match status" value="1"/>
</dbReference>
<evidence type="ECO:0000256" key="1">
    <source>
        <dbReference type="SAM" id="MobiDB-lite"/>
    </source>
</evidence>
<evidence type="ECO:0000313" key="3">
    <source>
        <dbReference type="EMBL" id="RSL64103.1"/>
    </source>
</evidence>
<dbReference type="EMBL" id="NKCI01000035">
    <property type="protein sequence ID" value="RSL64103.1"/>
    <property type="molecule type" value="Genomic_DNA"/>
</dbReference>
<keyword evidence="2" id="KW-0472">Membrane</keyword>
<feature type="transmembrane region" description="Helical" evidence="2">
    <location>
        <begin position="184"/>
        <end position="209"/>
    </location>
</feature>
<evidence type="ECO:0000313" key="4">
    <source>
        <dbReference type="Proteomes" id="UP000288168"/>
    </source>
</evidence>
<dbReference type="PANTHER" id="PTHR28019">
    <property type="entry name" value="CELL MEMBRANE PROTEIN YLR413W-RELATED"/>
    <property type="match status" value="1"/>
</dbReference>